<dbReference type="EMBL" id="CP042305">
    <property type="protein sequence ID" value="QDZ15578.1"/>
    <property type="molecule type" value="Genomic_DNA"/>
</dbReference>
<dbReference type="CDD" id="cd00293">
    <property type="entry name" value="USP-like"/>
    <property type="match status" value="1"/>
</dbReference>
<dbReference type="InterPro" id="IPR014729">
    <property type="entry name" value="Rossmann-like_a/b/a_fold"/>
</dbReference>
<dbReference type="Gene3D" id="3.40.50.620">
    <property type="entry name" value="HUPs"/>
    <property type="match status" value="1"/>
</dbReference>
<feature type="region of interest" description="Disordered" evidence="1">
    <location>
        <begin position="1"/>
        <end position="49"/>
    </location>
</feature>
<dbReference type="SUPFAM" id="SSF52402">
    <property type="entry name" value="Adenine nucleotide alpha hydrolases-like"/>
    <property type="match status" value="1"/>
</dbReference>
<gene>
    <name evidence="3" type="ORF">FPZ11_13140</name>
</gene>
<evidence type="ECO:0000259" key="2">
    <source>
        <dbReference type="Pfam" id="PF00582"/>
    </source>
</evidence>
<evidence type="ECO:0000313" key="4">
    <source>
        <dbReference type="Proteomes" id="UP000320216"/>
    </source>
</evidence>
<dbReference type="AlphaFoldDB" id="A0A5B8M454"/>
<organism evidence="3 4">
    <name type="scientific">Humibacter ginsenosidimutans</name>
    <dbReference type="NCBI Taxonomy" id="2599293"/>
    <lineage>
        <taxon>Bacteria</taxon>
        <taxon>Bacillati</taxon>
        <taxon>Actinomycetota</taxon>
        <taxon>Actinomycetes</taxon>
        <taxon>Micrococcales</taxon>
        <taxon>Microbacteriaceae</taxon>
        <taxon>Humibacter</taxon>
    </lineage>
</organism>
<evidence type="ECO:0000256" key="1">
    <source>
        <dbReference type="SAM" id="MobiDB-lite"/>
    </source>
</evidence>
<dbReference type="OrthoDB" id="3213322at2"/>
<dbReference type="InterPro" id="IPR006016">
    <property type="entry name" value="UspA"/>
</dbReference>
<dbReference type="Proteomes" id="UP000320216">
    <property type="component" value="Chromosome"/>
</dbReference>
<sequence length="228" mass="23547">MKSMGVASLRVPGTHEHPAPSNGCPPHYGAPPSATMPVGPGRRYSASMTDAAGSQAAGAASSRPLVVGVVADVPDVVITEAGTLAADLGTPLVFVTVEPLRYSISTLPDGSVLSMPLDPDVADTQEESFDPDLATRIRQLVPTADPSFIARAGDPAIELARFAEERDARAIAVGTRKPGFRASLEEFLAGSIAVSLAHNQARPVIVIPVAHTIEGHDPARHGAQPDAS</sequence>
<dbReference type="KEGG" id="huw:FPZ11_13140"/>
<protein>
    <submittedName>
        <fullName evidence="3">Universal stress protein</fullName>
    </submittedName>
</protein>
<name>A0A5B8M454_9MICO</name>
<keyword evidence="4" id="KW-1185">Reference proteome</keyword>
<dbReference type="Pfam" id="PF00582">
    <property type="entry name" value="Usp"/>
    <property type="match status" value="1"/>
</dbReference>
<feature type="domain" description="UspA" evidence="2">
    <location>
        <begin position="67"/>
        <end position="208"/>
    </location>
</feature>
<proteinExistence type="predicted"/>
<accession>A0A5B8M454</accession>
<evidence type="ECO:0000313" key="3">
    <source>
        <dbReference type="EMBL" id="QDZ15578.1"/>
    </source>
</evidence>
<reference evidence="3 4" key="1">
    <citation type="submission" date="2019-07" db="EMBL/GenBank/DDBJ databases">
        <title>Full genome sequence of Humibacter sp. WJ7-1.</title>
        <authorList>
            <person name="Im W.-T."/>
        </authorList>
    </citation>
    <scope>NUCLEOTIDE SEQUENCE [LARGE SCALE GENOMIC DNA]</scope>
    <source>
        <strain evidence="3 4">WJ7-1</strain>
    </source>
</reference>